<dbReference type="Proteomes" id="UP000295238">
    <property type="component" value="Unassembled WGS sequence"/>
</dbReference>
<evidence type="ECO:0000256" key="5">
    <source>
        <dbReference type="PIRSR" id="PIRSR001365-2"/>
    </source>
</evidence>
<feature type="binding site" evidence="5">
    <location>
        <position position="49"/>
    </location>
    <ligand>
        <name>pyruvate</name>
        <dbReference type="ChEBI" id="CHEBI:15361"/>
    </ligand>
</feature>
<evidence type="ECO:0000313" key="6">
    <source>
        <dbReference type="EMBL" id="TDK37251.1"/>
    </source>
</evidence>
<dbReference type="PANTHER" id="PTHR12128">
    <property type="entry name" value="DIHYDRODIPICOLINATE SYNTHASE"/>
    <property type="match status" value="1"/>
</dbReference>
<dbReference type="EMBL" id="SMTL01000002">
    <property type="protein sequence ID" value="TDK37251.1"/>
    <property type="molecule type" value="Genomic_DNA"/>
</dbReference>
<evidence type="ECO:0000313" key="7">
    <source>
        <dbReference type="Proteomes" id="UP000295238"/>
    </source>
</evidence>
<dbReference type="PIRSF" id="PIRSF001365">
    <property type="entry name" value="DHDPS"/>
    <property type="match status" value="1"/>
</dbReference>
<sequence>MPQPIFAGLSAFPLTPADEAGRVDVEGLQRLLARLVEADVQSIGLLGSTGTYMYLSREERLRAVTAAVECVQGRVPVIVGVGTLRTDEAEALAQDAAAAGADALLLAPVSYTPLTEEEAFRHFEAVATATDLPLCIYNNPSTTHFAFSDGLLQRLASVANIKAVKMPLPKNMEFAAELSRLKPNLPDGFAIGYSGDWGCSDALLAGADCWYSVVAGLFAKPAAALTKAAMQGDAAEAARLDAPFMPLWDLFKTYGSLRVVYAAAEHLKLLHAKPPRPLLPLSSDIMPALEAAIAALEG</sequence>
<evidence type="ECO:0000256" key="1">
    <source>
        <dbReference type="ARBA" id="ARBA00007592"/>
    </source>
</evidence>
<feature type="active site" description="Schiff-base intermediate with substrate" evidence="4">
    <location>
        <position position="165"/>
    </location>
</feature>
<proteinExistence type="inferred from homology"/>
<dbReference type="Pfam" id="PF00701">
    <property type="entry name" value="DHDPS"/>
    <property type="match status" value="1"/>
</dbReference>
<dbReference type="GO" id="GO:0008840">
    <property type="term" value="F:4-hydroxy-tetrahydrodipicolinate synthase activity"/>
    <property type="evidence" value="ECO:0007669"/>
    <property type="project" value="TreeGrafter"/>
</dbReference>
<dbReference type="OrthoDB" id="9778880at2"/>
<comment type="caution">
    <text evidence="6">The sequence shown here is derived from an EMBL/GenBank/DDBJ whole genome shotgun (WGS) entry which is preliminary data.</text>
</comment>
<keyword evidence="7" id="KW-1185">Reference proteome</keyword>
<evidence type="ECO:0000256" key="2">
    <source>
        <dbReference type="ARBA" id="ARBA00023239"/>
    </source>
</evidence>
<dbReference type="GO" id="GO:0005829">
    <property type="term" value="C:cytosol"/>
    <property type="evidence" value="ECO:0007669"/>
    <property type="project" value="TreeGrafter"/>
</dbReference>
<name>A0A4R5UK34_9HYPH</name>
<dbReference type="InterPro" id="IPR002220">
    <property type="entry name" value="DapA-like"/>
</dbReference>
<comment type="similarity">
    <text evidence="1 3">Belongs to the DapA family.</text>
</comment>
<reference evidence="6 7" key="1">
    <citation type="submission" date="2019-03" db="EMBL/GenBank/DDBJ databases">
        <title>Rhizobium sp. nov., an bacterium isolated from biocrust in Mu Us Desert.</title>
        <authorList>
            <person name="Lixiong L."/>
        </authorList>
    </citation>
    <scope>NUCLEOTIDE SEQUENCE [LARGE SCALE GENOMIC DNA]</scope>
    <source>
        <strain evidence="6 7">SPY-1</strain>
    </source>
</reference>
<accession>A0A4R5UK34</accession>
<dbReference type="SUPFAM" id="SSF51569">
    <property type="entry name" value="Aldolase"/>
    <property type="match status" value="1"/>
</dbReference>
<keyword evidence="2 3" id="KW-0456">Lyase</keyword>
<dbReference type="InterPro" id="IPR013785">
    <property type="entry name" value="Aldolase_TIM"/>
</dbReference>
<protein>
    <submittedName>
        <fullName evidence="6">Dihydrodipicolinate synthase family protein</fullName>
    </submittedName>
</protein>
<dbReference type="PRINTS" id="PR00146">
    <property type="entry name" value="DHPICSNTHASE"/>
</dbReference>
<dbReference type="RefSeq" id="WP_133316018.1">
    <property type="nucleotide sequence ID" value="NZ_SMTL01000002.1"/>
</dbReference>
<gene>
    <name evidence="6" type="ORF">E2F50_10230</name>
</gene>
<evidence type="ECO:0000256" key="3">
    <source>
        <dbReference type="PIRNR" id="PIRNR001365"/>
    </source>
</evidence>
<dbReference type="SMART" id="SM01130">
    <property type="entry name" value="DHDPS"/>
    <property type="match status" value="1"/>
</dbReference>
<feature type="active site" description="Proton donor/acceptor" evidence="4">
    <location>
        <position position="137"/>
    </location>
</feature>
<dbReference type="AlphaFoldDB" id="A0A4R5UK34"/>
<dbReference type="CDD" id="cd00408">
    <property type="entry name" value="DHDPS-like"/>
    <property type="match status" value="1"/>
</dbReference>
<dbReference type="Gene3D" id="3.20.20.70">
    <property type="entry name" value="Aldolase class I"/>
    <property type="match status" value="1"/>
</dbReference>
<organism evidence="6 7">
    <name type="scientific">Rhizobium deserti</name>
    <dbReference type="NCBI Taxonomy" id="2547961"/>
    <lineage>
        <taxon>Bacteria</taxon>
        <taxon>Pseudomonadati</taxon>
        <taxon>Pseudomonadota</taxon>
        <taxon>Alphaproteobacteria</taxon>
        <taxon>Hyphomicrobiales</taxon>
        <taxon>Rhizobiaceae</taxon>
        <taxon>Rhizobium/Agrobacterium group</taxon>
        <taxon>Rhizobium</taxon>
    </lineage>
</organism>
<evidence type="ECO:0000256" key="4">
    <source>
        <dbReference type="PIRSR" id="PIRSR001365-1"/>
    </source>
</evidence>
<dbReference type="PANTHER" id="PTHR12128:SF66">
    <property type="entry name" value="4-HYDROXY-2-OXOGLUTARATE ALDOLASE, MITOCHONDRIAL"/>
    <property type="match status" value="1"/>
</dbReference>